<dbReference type="Proteomes" id="UP000472335">
    <property type="component" value="Unassembled WGS sequence"/>
</dbReference>
<sequence length="75" mass="8452">MSEQTQPFRPWLRTITARDPAEPHRAATPLELLFDLCFVVAVAQVAAQLHHAVSEDHASTGILSYFAVFFAIWWA</sequence>
<protein>
    <submittedName>
        <fullName evidence="1">Low temperature requirement protein A</fullName>
    </submittedName>
</protein>
<comment type="caution">
    <text evidence="1">The sequence shown here is derived from an EMBL/GenBank/DDBJ whole genome shotgun (WGS) entry which is preliminary data.</text>
</comment>
<proteinExistence type="predicted"/>
<accession>A0A6G4UY94</accession>
<dbReference type="AlphaFoldDB" id="A0A6G4UY94"/>
<dbReference type="Pfam" id="PF06772">
    <property type="entry name" value="LtrA"/>
    <property type="match status" value="1"/>
</dbReference>
<gene>
    <name evidence="1" type="ORF">G5C60_03480</name>
</gene>
<dbReference type="EMBL" id="JAAKZY010000006">
    <property type="protein sequence ID" value="NGO06748.1"/>
    <property type="molecule type" value="Genomic_DNA"/>
</dbReference>
<organism evidence="1 2">
    <name type="scientific">Streptomyces scabichelini</name>
    <dbReference type="NCBI Taxonomy" id="2711217"/>
    <lineage>
        <taxon>Bacteria</taxon>
        <taxon>Bacillati</taxon>
        <taxon>Actinomycetota</taxon>
        <taxon>Actinomycetes</taxon>
        <taxon>Kitasatosporales</taxon>
        <taxon>Streptomycetaceae</taxon>
        <taxon>Streptomyces</taxon>
    </lineage>
</organism>
<dbReference type="InterPro" id="IPR010640">
    <property type="entry name" value="Low_temperature_requirement_A"/>
</dbReference>
<evidence type="ECO:0000313" key="2">
    <source>
        <dbReference type="Proteomes" id="UP000472335"/>
    </source>
</evidence>
<reference evidence="1 2" key="1">
    <citation type="submission" date="2020-02" db="EMBL/GenBank/DDBJ databases">
        <title>Whole-genome analyses of novel actinobacteria.</title>
        <authorList>
            <person name="Sahin N."/>
            <person name="Gencbay T."/>
        </authorList>
    </citation>
    <scope>NUCLEOTIDE SEQUENCE [LARGE SCALE GENOMIC DNA]</scope>
    <source>
        <strain evidence="1 2">HC44</strain>
    </source>
</reference>
<name>A0A6G4UY94_9ACTN</name>
<evidence type="ECO:0000313" key="1">
    <source>
        <dbReference type="EMBL" id="NGO06748.1"/>
    </source>
</evidence>
<dbReference type="RefSeq" id="WP_165254664.1">
    <property type="nucleotide sequence ID" value="NZ_JAAKZY010000006.1"/>
</dbReference>
<keyword evidence="2" id="KW-1185">Reference proteome</keyword>